<proteinExistence type="predicted"/>
<reference evidence="1" key="1">
    <citation type="journal article" date="2023" name="Science">
        <title>Genome structures resolve the early diversification of teleost fishes.</title>
        <authorList>
            <person name="Parey E."/>
            <person name="Louis A."/>
            <person name="Montfort J."/>
            <person name="Bouchez O."/>
            <person name="Roques C."/>
            <person name="Iampietro C."/>
            <person name="Lluch J."/>
            <person name="Castinel A."/>
            <person name="Donnadieu C."/>
            <person name="Desvignes T."/>
            <person name="Floi Bucao C."/>
            <person name="Jouanno E."/>
            <person name="Wen M."/>
            <person name="Mejri S."/>
            <person name="Dirks R."/>
            <person name="Jansen H."/>
            <person name="Henkel C."/>
            <person name="Chen W.J."/>
            <person name="Zahm M."/>
            <person name="Cabau C."/>
            <person name="Klopp C."/>
            <person name="Thompson A.W."/>
            <person name="Robinson-Rechavi M."/>
            <person name="Braasch I."/>
            <person name="Lecointre G."/>
            <person name="Bobe J."/>
            <person name="Postlethwait J.H."/>
            <person name="Berthelot C."/>
            <person name="Roest Crollius H."/>
            <person name="Guiguen Y."/>
        </authorList>
    </citation>
    <scope>NUCLEOTIDE SEQUENCE</scope>
    <source>
        <strain evidence="1">WJC10195</strain>
    </source>
</reference>
<gene>
    <name evidence="1" type="ORF">SKAU_G00381820</name>
</gene>
<dbReference type="EMBL" id="JAINUF010000019">
    <property type="protein sequence ID" value="KAJ8336962.1"/>
    <property type="molecule type" value="Genomic_DNA"/>
</dbReference>
<keyword evidence="2" id="KW-1185">Reference proteome</keyword>
<evidence type="ECO:0000313" key="1">
    <source>
        <dbReference type="EMBL" id="KAJ8336962.1"/>
    </source>
</evidence>
<name>A0A9Q1IER1_SYNKA</name>
<comment type="caution">
    <text evidence="1">The sequence shown here is derived from an EMBL/GenBank/DDBJ whole genome shotgun (WGS) entry which is preliminary data.</text>
</comment>
<organism evidence="1 2">
    <name type="scientific">Synaphobranchus kaupii</name>
    <name type="common">Kaup's arrowtooth eel</name>
    <dbReference type="NCBI Taxonomy" id="118154"/>
    <lineage>
        <taxon>Eukaryota</taxon>
        <taxon>Metazoa</taxon>
        <taxon>Chordata</taxon>
        <taxon>Craniata</taxon>
        <taxon>Vertebrata</taxon>
        <taxon>Euteleostomi</taxon>
        <taxon>Actinopterygii</taxon>
        <taxon>Neopterygii</taxon>
        <taxon>Teleostei</taxon>
        <taxon>Anguilliformes</taxon>
        <taxon>Synaphobranchidae</taxon>
        <taxon>Synaphobranchus</taxon>
    </lineage>
</organism>
<protein>
    <submittedName>
        <fullName evidence="1">Uncharacterized protein</fullName>
    </submittedName>
</protein>
<sequence>MTMFNGAGPSGLSLEYTLKCFKSDSTRGQDARGFTQRAVVSVTVALESAGRCVLTRYEVCSETVMKRWCSAHLVMIRDGSKYVWMGGSYSIPPKTSHYYIHCEISVTTRQ</sequence>
<dbReference type="Proteomes" id="UP001152622">
    <property type="component" value="Chromosome 19"/>
</dbReference>
<accession>A0A9Q1IER1</accession>
<dbReference type="AlphaFoldDB" id="A0A9Q1IER1"/>
<evidence type="ECO:0000313" key="2">
    <source>
        <dbReference type="Proteomes" id="UP001152622"/>
    </source>
</evidence>